<evidence type="ECO:0000313" key="3">
    <source>
        <dbReference type="Proteomes" id="UP000019373"/>
    </source>
</evidence>
<reference evidence="3" key="1">
    <citation type="journal article" date="2014" name="BMC Genomics">
        <title>Genome characteristics reveal the impact of lichenization on lichen-forming fungus Endocarpon pusillum Hedwig (Verrucariales, Ascomycota).</title>
        <authorList>
            <person name="Wang Y.-Y."/>
            <person name="Liu B."/>
            <person name="Zhang X.-Y."/>
            <person name="Zhou Q.-M."/>
            <person name="Zhang T."/>
            <person name="Li H."/>
            <person name="Yu Y.-F."/>
            <person name="Zhang X.-L."/>
            <person name="Hao X.-Y."/>
            <person name="Wang M."/>
            <person name="Wang L."/>
            <person name="Wei J.-C."/>
        </authorList>
    </citation>
    <scope>NUCLEOTIDE SEQUENCE [LARGE SCALE GENOMIC DNA]</scope>
    <source>
        <strain evidence="3">Z07020 / HMAS-L-300199</strain>
    </source>
</reference>
<keyword evidence="1" id="KW-0812">Transmembrane</keyword>
<proteinExistence type="predicted"/>
<dbReference type="GeneID" id="19237043"/>
<organism evidence="2 3">
    <name type="scientific">Endocarpon pusillum (strain Z07020 / HMAS-L-300199)</name>
    <name type="common">Lichen-forming fungus</name>
    <dbReference type="NCBI Taxonomy" id="1263415"/>
    <lineage>
        <taxon>Eukaryota</taxon>
        <taxon>Fungi</taxon>
        <taxon>Dikarya</taxon>
        <taxon>Ascomycota</taxon>
        <taxon>Pezizomycotina</taxon>
        <taxon>Eurotiomycetes</taxon>
        <taxon>Chaetothyriomycetidae</taxon>
        <taxon>Verrucariales</taxon>
        <taxon>Verrucariaceae</taxon>
        <taxon>Endocarpon</taxon>
    </lineage>
</organism>
<dbReference type="AlphaFoldDB" id="U1G9X4"/>
<sequence length="402" mass="45339">MASHLLPPFPLASTSDGQLQMLGQVLWNWELCGGCNKQPVCASVGCPWNRAKRLGRFWDYYKEITASYVPELLTESSPALSTHEDLLNILRLLKAQPDTPRSQLTHEHFSRRADEEGKCPPISDQNRAFNLAIRVLLMVNCTVPHQYSGILESGDQCVPWHGSTSISQFIAEAFPKTDHPYLNDVEGSMKSVDIKYALMAKILKQRAELRFEATNNIYNHLKLDRKQGVVQIFHHSAVLKENLRASQHVQTAAKSSDFVKSGNMPRQLALEALDSIHKILFPPDPDSQSLLSSLVLRSSFDEDCLRFESTAYRADDEKDINFHFFGSRLVALHDELESPTPRGWLQKWLERKSGARYVMMATLVGVMIAVILGILGLGVTSFQAWVAYQQWKHPVTQTTPPN</sequence>
<dbReference type="OMA" id="EVYHYTS"/>
<name>U1G9X4_ENDPU</name>
<keyword evidence="3" id="KW-1185">Reference proteome</keyword>
<keyword evidence="1" id="KW-0472">Membrane</keyword>
<evidence type="ECO:0000256" key="1">
    <source>
        <dbReference type="SAM" id="Phobius"/>
    </source>
</evidence>
<dbReference type="HOGENOM" id="CLU_062847_0_0_1"/>
<protein>
    <submittedName>
        <fullName evidence="2">Uncharacterized protein</fullName>
    </submittedName>
</protein>
<keyword evidence="1" id="KW-1133">Transmembrane helix</keyword>
<accession>U1G9X4</accession>
<dbReference type="OrthoDB" id="5428890at2759"/>
<feature type="transmembrane region" description="Helical" evidence="1">
    <location>
        <begin position="357"/>
        <end position="379"/>
    </location>
</feature>
<dbReference type="RefSeq" id="XP_007800012.1">
    <property type="nucleotide sequence ID" value="XM_007801821.1"/>
</dbReference>
<dbReference type="EMBL" id="KE720882">
    <property type="protein sequence ID" value="ERF74302.1"/>
    <property type="molecule type" value="Genomic_DNA"/>
</dbReference>
<dbReference type="Proteomes" id="UP000019373">
    <property type="component" value="Unassembled WGS sequence"/>
</dbReference>
<dbReference type="eggNOG" id="ENOG502SI63">
    <property type="taxonomic scope" value="Eukaryota"/>
</dbReference>
<gene>
    <name evidence="2" type="ORF">EPUS_01989</name>
</gene>
<evidence type="ECO:0000313" key="2">
    <source>
        <dbReference type="EMBL" id="ERF74302.1"/>
    </source>
</evidence>